<dbReference type="AlphaFoldDB" id="X1LQG8"/>
<protein>
    <recommendedName>
        <fullName evidence="2">Macro domain-containing protein</fullName>
    </recommendedName>
</protein>
<accession>X1LQG8</accession>
<reference evidence="1" key="1">
    <citation type="journal article" date="2014" name="Front. Microbiol.">
        <title>High frequency of phylogenetically diverse reductive dehalogenase-homologous genes in deep subseafloor sedimentary metagenomes.</title>
        <authorList>
            <person name="Kawai M."/>
            <person name="Futagami T."/>
            <person name="Toyoda A."/>
            <person name="Takaki Y."/>
            <person name="Nishi S."/>
            <person name="Hori S."/>
            <person name="Arai W."/>
            <person name="Tsubouchi T."/>
            <person name="Morono Y."/>
            <person name="Uchiyama I."/>
            <person name="Ito T."/>
            <person name="Fujiyama A."/>
            <person name="Inagaki F."/>
            <person name="Takami H."/>
        </authorList>
    </citation>
    <scope>NUCLEOTIDE SEQUENCE</scope>
    <source>
        <strain evidence="1">Expedition CK06-06</strain>
    </source>
</reference>
<proteinExistence type="predicted"/>
<gene>
    <name evidence="1" type="ORF">S06H3_01229</name>
</gene>
<evidence type="ECO:0000313" key="1">
    <source>
        <dbReference type="EMBL" id="GAH96388.1"/>
    </source>
</evidence>
<comment type="caution">
    <text evidence="1">The sequence shown here is derived from an EMBL/GenBank/DDBJ whole genome shotgun (WGS) entry which is preliminary data.</text>
</comment>
<evidence type="ECO:0008006" key="2">
    <source>
        <dbReference type="Google" id="ProtNLM"/>
    </source>
</evidence>
<sequence length="43" mass="4886">VIASLRHSLTSVKEVVFVLFDSQTFRAYSSALKEIIELTNEKD</sequence>
<feature type="non-terminal residue" evidence="1">
    <location>
        <position position="1"/>
    </location>
</feature>
<dbReference type="EMBL" id="BARV01000295">
    <property type="protein sequence ID" value="GAH96388.1"/>
    <property type="molecule type" value="Genomic_DNA"/>
</dbReference>
<organism evidence="1">
    <name type="scientific">marine sediment metagenome</name>
    <dbReference type="NCBI Taxonomy" id="412755"/>
    <lineage>
        <taxon>unclassified sequences</taxon>
        <taxon>metagenomes</taxon>
        <taxon>ecological metagenomes</taxon>
    </lineage>
</organism>
<name>X1LQG8_9ZZZZ</name>